<dbReference type="PANTHER" id="PTHR24421:SF10">
    <property type="entry name" value="NITRATE_NITRITE SENSOR PROTEIN NARQ"/>
    <property type="match status" value="1"/>
</dbReference>
<dbReference type="CDD" id="cd16917">
    <property type="entry name" value="HATPase_UhpB-NarQ-NarX-like"/>
    <property type="match status" value="1"/>
</dbReference>
<dbReference type="Pfam" id="PF07730">
    <property type="entry name" value="HisKA_3"/>
    <property type="match status" value="1"/>
</dbReference>
<keyword evidence="4" id="KW-0808">Transferase</keyword>
<dbReference type="Proteomes" id="UP001348817">
    <property type="component" value="Plasmid pFA8"/>
</dbReference>
<sequence length="228" mass="26071">MTKIHFRKLAENRITIAENKARQQKNLLEAVVRTQEDERERIAAELHDNLIGKLTAIKLYAELRPENPVPENLIDQSIDIARGISHDLCPPMLEYTSIEELVERQISPWKARMSVLLRSDIRTEGDRISNDFKVQIIRIIQELATNAGKHADASEIDVRLRHTGSGTVLIFKDNGKGYDMLAEKKGIGLRNIETRVQCLEGKYKIKSKKGVGTANIFLFRKNRMIDEQ</sequence>
<dbReference type="EC" id="2.7.13.3" evidence="2"/>
<feature type="domain" description="Signal transduction histidine kinase subgroup 3 dimerisation and phosphoacceptor" evidence="11">
    <location>
        <begin position="38"/>
        <end position="64"/>
    </location>
</feature>
<evidence type="ECO:0000313" key="12">
    <source>
        <dbReference type="EMBL" id="BDD12900.1"/>
    </source>
</evidence>
<keyword evidence="3" id="KW-0597">Phosphoprotein</keyword>
<evidence type="ECO:0000256" key="7">
    <source>
        <dbReference type="ARBA" id="ARBA00022840"/>
    </source>
</evidence>
<dbReference type="KEGG" id="fax:FUAX_53320"/>
<dbReference type="GO" id="GO:0000155">
    <property type="term" value="F:phosphorelay sensor kinase activity"/>
    <property type="evidence" value="ECO:0007669"/>
    <property type="project" value="InterPro"/>
</dbReference>
<dbReference type="SUPFAM" id="SSF55874">
    <property type="entry name" value="ATPase domain of HSP90 chaperone/DNA topoisomerase II/histidine kinase"/>
    <property type="match status" value="1"/>
</dbReference>
<dbReference type="EMBL" id="AP025322">
    <property type="protein sequence ID" value="BDD12900.1"/>
    <property type="molecule type" value="Genomic_DNA"/>
</dbReference>
<dbReference type="InterPro" id="IPR050482">
    <property type="entry name" value="Sensor_HK_TwoCompSys"/>
</dbReference>
<dbReference type="Pfam" id="PF02518">
    <property type="entry name" value="HATPase_c"/>
    <property type="match status" value="1"/>
</dbReference>
<dbReference type="GO" id="GO:0046983">
    <property type="term" value="F:protein dimerization activity"/>
    <property type="evidence" value="ECO:0007669"/>
    <property type="project" value="InterPro"/>
</dbReference>
<keyword evidence="6" id="KW-0418">Kinase</keyword>
<proteinExistence type="predicted"/>
<name>A0AAU9DK47_9BACT</name>
<dbReference type="GO" id="GO:0005524">
    <property type="term" value="F:ATP binding"/>
    <property type="evidence" value="ECO:0007669"/>
    <property type="project" value="UniProtKB-KW"/>
</dbReference>
<evidence type="ECO:0000256" key="8">
    <source>
        <dbReference type="ARBA" id="ARBA00023012"/>
    </source>
</evidence>
<organism evidence="12 13">
    <name type="scientific">Fulvitalea axinellae</name>
    <dbReference type="NCBI Taxonomy" id="1182444"/>
    <lineage>
        <taxon>Bacteria</taxon>
        <taxon>Pseudomonadati</taxon>
        <taxon>Bacteroidota</taxon>
        <taxon>Cytophagia</taxon>
        <taxon>Cytophagales</taxon>
        <taxon>Persicobacteraceae</taxon>
        <taxon>Fulvitalea</taxon>
    </lineage>
</organism>
<keyword evidence="9" id="KW-0175">Coiled coil</keyword>
<keyword evidence="7" id="KW-0067">ATP-binding</keyword>
<feature type="coiled-coil region" evidence="9">
    <location>
        <begin position="7"/>
        <end position="45"/>
    </location>
</feature>
<dbReference type="AlphaFoldDB" id="A0AAU9DK47"/>
<evidence type="ECO:0000259" key="10">
    <source>
        <dbReference type="Pfam" id="PF02518"/>
    </source>
</evidence>
<keyword evidence="12" id="KW-0614">Plasmid</keyword>
<evidence type="ECO:0000313" key="13">
    <source>
        <dbReference type="Proteomes" id="UP001348817"/>
    </source>
</evidence>
<geneLocation type="plasmid" evidence="12 13">
    <name>pFA8</name>
</geneLocation>
<evidence type="ECO:0000256" key="6">
    <source>
        <dbReference type="ARBA" id="ARBA00022777"/>
    </source>
</evidence>
<protein>
    <recommendedName>
        <fullName evidence="2">histidine kinase</fullName>
        <ecNumber evidence="2">2.7.13.3</ecNumber>
    </recommendedName>
</protein>
<evidence type="ECO:0000256" key="3">
    <source>
        <dbReference type="ARBA" id="ARBA00022553"/>
    </source>
</evidence>
<evidence type="ECO:0000256" key="5">
    <source>
        <dbReference type="ARBA" id="ARBA00022741"/>
    </source>
</evidence>
<keyword evidence="8" id="KW-0902">Two-component regulatory system</keyword>
<comment type="catalytic activity">
    <reaction evidence="1">
        <text>ATP + protein L-histidine = ADP + protein N-phospho-L-histidine.</text>
        <dbReference type="EC" id="2.7.13.3"/>
    </reaction>
</comment>
<dbReference type="InterPro" id="IPR011712">
    <property type="entry name" value="Sig_transdc_His_kin_sub3_dim/P"/>
</dbReference>
<dbReference type="InterPro" id="IPR003594">
    <property type="entry name" value="HATPase_dom"/>
</dbReference>
<evidence type="ECO:0000256" key="4">
    <source>
        <dbReference type="ARBA" id="ARBA00022679"/>
    </source>
</evidence>
<dbReference type="Gene3D" id="1.20.5.1930">
    <property type="match status" value="1"/>
</dbReference>
<evidence type="ECO:0000256" key="2">
    <source>
        <dbReference type="ARBA" id="ARBA00012438"/>
    </source>
</evidence>
<evidence type="ECO:0000259" key="11">
    <source>
        <dbReference type="Pfam" id="PF07730"/>
    </source>
</evidence>
<dbReference type="RefSeq" id="WP_338396135.1">
    <property type="nucleotide sequence ID" value="NZ_AP025322.1"/>
</dbReference>
<keyword evidence="13" id="KW-1185">Reference proteome</keyword>
<dbReference type="PANTHER" id="PTHR24421">
    <property type="entry name" value="NITRATE/NITRITE SENSOR PROTEIN NARX-RELATED"/>
    <property type="match status" value="1"/>
</dbReference>
<dbReference type="GO" id="GO:0016020">
    <property type="term" value="C:membrane"/>
    <property type="evidence" value="ECO:0007669"/>
    <property type="project" value="InterPro"/>
</dbReference>
<dbReference type="InterPro" id="IPR036890">
    <property type="entry name" value="HATPase_C_sf"/>
</dbReference>
<evidence type="ECO:0000256" key="9">
    <source>
        <dbReference type="SAM" id="Coils"/>
    </source>
</evidence>
<dbReference type="Gene3D" id="3.30.565.10">
    <property type="entry name" value="Histidine kinase-like ATPase, C-terminal domain"/>
    <property type="match status" value="1"/>
</dbReference>
<evidence type="ECO:0000256" key="1">
    <source>
        <dbReference type="ARBA" id="ARBA00000085"/>
    </source>
</evidence>
<reference evidence="12 13" key="1">
    <citation type="submission" date="2021-12" db="EMBL/GenBank/DDBJ databases">
        <title>Genome sequencing of bacteria with rrn-lacking chromosome and rrn-plasmid.</title>
        <authorList>
            <person name="Anda M."/>
            <person name="Iwasaki W."/>
        </authorList>
    </citation>
    <scope>NUCLEOTIDE SEQUENCE [LARGE SCALE GENOMIC DNA]</scope>
    <source>
        <strain evidence="12 13">DSM 100852</strain>
        <plasmid evidence="12 13">pFA8</plasmid>
    </source>
</reference>
<keyword evidence="5" id="KW-0547">Nucleotide-binding</keyword>
<feature type="domain" description="Histidine kinase/HSP90-like ATPase" evidence="10">
    <location>
        <begin position="135"/>
        <end position="219"/>
    </location>
</feature>
<gene>
    <name evidence="12" type="ORF">FUAX_53320</name>
</gene>
<accession>A0AAU9DK47</accession>